<keyword evidence="2" id="KW-1185">Reference proteome</keyword>
<accession>A0A2S0VY87</accession>
<geneLocation type="plasmid" evidence="1">
    <name>unnamed1</name>
</geneLocation>
<gene>
    <name evidence="1" type="ORF">C2869_21980</name>
</gene>
<organism evidence="1 2">
    <name type="scientific">Saccharobesus litoralis</name>
    <dbReference type="NCBI Taxonomy" id="2172099"/>
    <lineage>
        <taxon>Bacteria</taxon>
        <taxon>Pseudomonadati</taxon>
        <taxon>Pseudomonadota</taxon>
        <taxon>Gammaproteobacteria</taxon>
        <taxon>Alteromonadales</taxon>
        <taxon>Alteromonadaceae</taxon>
        <taxon>Saccharobesus</taxon>
    </lineage>
</organism>
<reference evidence="1 2" key="1">
    <citation type="submission" date="2018-01" db="EMBL/GenBank/DDBJ databases">
        <title>Genome sequence of a Cantenovulum-like bacteria.</title>
        <authorList>
            <person name="Tan W.R."/>
            <person name="Lau N.-S."/>
            <person name="Go F."/>
            <person name="Amirul A.-A.A."/>
        </authorList>
    </citation>
    <scope>NUCLEOTIDE SEQUENCE [LARGE SCALE GENOMIC DNA]</scope>
    <source>
        <strain evidence="1 2">CCB-QB4</strain>
        <plasmid evidence="2">Plasmid unnamed1</plasmid>
    </source>
</reference>
<evidence type="ECO:0000313" key="1">
    <source>
        <dbReference type="EMBL" id="AWB69174.1"/>
    </source>
</evidence>
<evidence type="ECO:0000313" key="2">
    <source>
        <dbReference type="Proteomes" id="UP000244441"/>
    </source>
</evidence>
<keyword evidence="1" id="KW-0614">Plasmid</keyword>
<dbReference type="AlphaFoldDB" id="A0A2S0VY87"/>
<protein>
    <submittedName>
        <fullName evidence="1">Uncharacterized protein</fullName>
    </submittedName>
</protein>
<proteinExistence type="predicted"/>
<name>A0A2S0VY87_9ALTE</name>
<sequence>MQGSKFVLDNNKIGSIVLDNIKVVLKLRVVQLNLNRTTITLDPLYWTTQKQCLKQGVEQLNLSQTKNKPY</sequence>
<dbReference type="EMBL" id="CP026605">
    <property type="protein sequence ID" value="AWB69174.1"/>
    <property type="molecule type" value="Genomic_DNA"/>
</dbReference>
<dbReference type="KEGG" id="cate:C2869_21980"/>
<dbReference type="Proteomes" id="UP000244441">
    <property type="component" value="Plasmid unnamed1"/>
</dbReference>